<evidence type="ECO:0000313" key="4">
    <source>
        <dbReference type="Proteomes" id="UP000326729"/>
    </source>
</evidence>
<reference evidence="3 4" key="1">
    <citation type="submission" date="2019-09" db="EMBL/GenBank/DDBJ databases">
        <authorList>
            <person name="Chandra G."/>
            <person name="Truman W A."/>
        </authorList>
    </citation>
    <scope>NUCLEOTIDE SEQUENCE [LARGE SCALE GENOMIC DNA]</scope>
    <source>
        <strain evidence="3">PS659</strain>
    </source>
</reference>
<accession>A0A5E6QRT5</accession>
<name>A0A5E6QRT5_PSEFL</name>
<gene>
    <name evidence="3" type="ORF">PS659_01009</name>
</gene>
<keyword evidence="2" id="KW-1133">Transmembrane helix</keyword>
<dbReference type="OrthoDB" id="7025196at2"/>
<keyword evidence="2" id="KW-0812">Transmembrane</keyword>
<dbReference type="EMBL" id="CABVGY010000004">
    <property type="protein sequence ID" value="VVM54915.1"/>
    <property type="molecule type" value="Genomic_DNA"/>
</dbReference>
<evidence type="ECO:0000256" key="1">
    <source>
        <dbReference type="SAM" id="MobiDB-lite"/>
    </source>
</evidence>
<evidence type="ECO:0000313" key="3">
    <source>
        <dbReference type="EMBL" id="VVM54915.1"/>
    </source>
</evidence>
<dbReference type="RefSeq" id="WP_150715129.1">
    <property type="nucleotide sequence ID" value="NZ_CABVGY010000004.1"/>
</dbReference>
<feature type="region of interest" description="Disordered" evidence="1">
    <location>
        <begin position="38"/>
        <end position="68"/>
    </location>
</feature>
<organism evidence="3 4">
    <name type="scientific">Pseudomonas fluorescens</name>
    <dbReference type="NCBI Taxonomy" id="294"/>
    <lineage>
        <taxon>Bacteria</taxon>
        <taxon>Pseudomonadati</taxon>
        <taxon>Pseudomonadota</taxon>
        <taxon>Gammaproteobacteria</taxon>
        <taxon>Pseudomonadales</taxon>
        <taxon>Pseudomonadaceae</taxon>
        <taxon>Pseudomonas</taxon>
    </lineage>
</organism>
<dbReference type="Proteomes" id="UP000326729">
    <property type="component" value="Unassembled WGS sequence"/>
</dbReference>
<feature type="transmembrane region" description="Helical" evidence="2">
    <location>
        <begin position="6"/>
        <end position="25"/>
    </location>
</feature>
<protein>
    <submittedName>
        <fullName evidence="3">Uncharacterized protein</fullName>
    </submittedName>
</protein>
<evidence type="ECO:0000256" key="2">
    <source>
        <dbReference type="SAM" id="Phobius"/>
    </source>
</evidence>
<dbReference type="AlphaFoldDB" id="A0A5E6QRT5"/>
<keyword evidence="2" id="KW-0472">Membrane</keyword>
<proteinExistence type="predicted"/>
<sequence length="68" mass="7473">MYVKAIVIWIVLAIIVVAVLCRLVHNAKVADQALKIAKRDHQPQGRTPDKVSMTRDNGGDDDSHRPGA</sequence>